<dbReference type="KEGG" id="mme:Marme_3062"/>
<proteinExistence type="predicted"/>
<gene>
    <name evidence="1" type="ordered locus">Marme_3062</name>
</gene>
<dbReference type="AlphaFoldDB" id="F2K2A1"/>
<keyword evidence="2" id="KW-1185">Reference proteome</keyword>
<protein>
    <recommendedName>
        <fullName evidence="3">DUF1127 domain-containing protein</fullName>
    </recommendedName>
</protein>
<reference evidence="1 2" key="1">
    <citation type="journal article" date="2012" name="Stand. Genomic Sci.">
        <title>Complete genome sequence of the melanogenic marine bacterium Marinomonas mediterranea type strain (MMB-1(T)).</title>
        <authorList>
            <person name="Lucas-Elio P."/>
            <person name="Goodwin L."/>
            <person name="Woyke T."/>
            <person name="Pitluck S."/>
            <person name="Nolan M."/>
            <person name="Kyrpides N.C."/>
            <person name="Detter J.C."/>
            <person name="Copeland A."/>
            <person name="Teshima H."/>
            <person name="Bruce D."/>
            <person name="Detter C."/>
            <person name="Tapia R."/>
            <person name="Han S."/>
            <person name="Land M.L."/>
            <person name="Ivanova N."/>
            <person name="Mikhailova N."/>
            <person name="Johnston A.W."/>
            <person name="Sanchez-Amat A."/>
        </authorList>
    </citation>
    <scope>NUCLEOTIDE SEQUENCE [LARGE SCALE GENOMIC DNA]</scope>
    <source>
        <strain evidence="2">ATCC 700492 / JCM 21426 / NBRC 103028 / MMB-1</strain>
    </source>
</reference>
<evidence type="ECO:0000313" key="1">
    <source>
        <dbReference type="EMBL" id="ADZ92281.1"/>
    </source>
</evidence>
<sequence>MARTTFTTLTSWLISLQAKLATRKKHLFVIKELEAYSDLELSGMGLSRANIRRAVTFGR</sequence>
<dbReference type="Proteomes" id="UP000001062">
    <property type="component" value="Chromosome"/>
</dbReference>
<dbReference type="HOGENOM" id="CLU_2955160_0_0_6"/>
<evidence type="ECO:0008006" key="3">
    <source>
        <dbReference type="Google" id="ProtNLM"/>
    </source>
</evidence>
<evidence type="ECO:0000313" key="2">
    <source>
        <dbReference type="Proteomes" id="UP000001062"/>
    </source>
</evidence>
<dbReference type="RefSeq" id="WP_013662183.1">
    <property type="nucleotide sequence ID" value="NC_015276.1"/>
</dbReference>
<organism evidence="1 2">
    <name type="scientific">Marinomonas mediterranea (strain ATCC 700492 / JCM 21426 / NBRC 103028 / MMB-1)</name>
    <dbReference type="NCBI Taxonomy" id="717774"/>
    <lineage>
        <taxon>Bacteria</taxon>
        <taxon>Pseudomonadati</taxon>
        <taxon>Pseudomonadota</taxon>
        <taxon>Gammaproteobacteria</taxon>
        <taxon>Oceanospirillales</taxon>
        <taxon>Oceanospirillaceae</taxon>
        <taxon>Marinomonas</taxon>
    </lineage>
</organism>
<accession>F2K2A1</accession>
<dbReference type="OrthoDB" id="8244198at2"/>
<name>F2K2A1_MARM1</name>
<dbReference type="EMBL" id="CP002583">
    <property type="protein sequence ID" value="ADZ92281.1"/>
    <property type="molecule type" value="Genomic_DNA"/>
</dbReference>
<dbReference type="PATRIC" id="fig|717774.3.peg.3150"/>